<dbReference type="SMART" id="SM00422">
    <property type="entry name" value="HTH_MERR"/>
    <property type="match status" value="1"/>
</dbReference>
<evidence type="ECO:0000313" key="3">
    <source>
        <dbReference type="EMBL" id="MBR0600480.1"/>
    </source>
</evidence>
<gene>
    <name evidence="3" type="ORF">KCX82_21655</name>
</gene>
<protein>
    <submittedName>
        <fullName evidence="3">MerR family transcriptional regulator</fullName>
    </submittedName>
</protein>
<evidence type="ECO:0000256" key="1">
    <source>
        <dbReference type="ARBA" id="ARBA00023125"/>
    </source>
</evidence>
<evidence type="ECO:0000259" key="2">
    <source>
        <dbReference type="PROSITE" id="PS50937"/>
    </source>
</evidence>
<dbReference type="GO" id="GO:0003700">
    <property type="term" value="F:DNA-binding transcription factor activity"/>
    <property type="evidence" value="ECO:0007669"/>
    <property type="project" value="InterPro"/>
</dbReference>
<keyword evidence="4" id="KW-1185">Reference proteome</keyword>
<organism evidence="3 4">
    <name type="scientific">Sinanaerobacter chloroacetimidivorans</name>
    <dbReference type="NCBI Taxonomy" id="2818044"/>
    <lineage>
        <taxon>Bacteria</taxon>
        <taxon>Bacillati</taxon>
        <taxon>Bacillota</taxon>
        <taxon>Clostridia</taxon>
        <taxon>Peptostreptococcales</taxon>
        <taxon>Anaerovoracaceae</taxon>
        <taxon>Sinanaerobacter</taxon>
    </lineage>
</organism>
<dbReference type="EMBL" id="JAGSND010000030">
    <property type="protein sequence ID" value="MBR0600480.1"/>
    <property type="molecule type" value="Genomic_DNA"/>
</dbReference>
<comment type="caution">
    <text evidence="3">The sequence shown here is derived from an EMBL/GenBank/DDBJ whole genome shotgun (WGS) entry which is preliminary data.</text>
</comment>
<proteinExistence type="predicted"/>
<dbReference type="InterPro" id="IPR000551">
    <property type="entry name" value="MerR-type_HTH_dom"/>
</dbReference>
<dbReference type="PANTHER" id="PTHR30204">
    <property type="entry name" value="REDOX-CYCLING DRUG-SENSING TRANSCRIPTIONAL ACTIVATOR SOXR"/>
    <property type="match status" value="1"/>
</dbReference>
<dbReference type="GO" id="GO:0003677">
    <property type="term" value="F:DNA binding"/>
    <property type="evidence" value="ECO:0007669"/>
    <property type="project" value="UniProtKB-KW"/>
</dbReference>
<dbReference type="AlphaFoldDB" id="A0A8J7W7D8"/>
<dbReference type="PANTHER" id="PTHR30204:SF97">
    <property type="entry name" value="MERR FAMILY REGULATORY PROTEIN"/>
    <property type="match status" value="1"/>
</dbReference>
<reference evidence="3" key="2">
    <citation type="submission" date="2021-04" db="EMBL/GenBank/DDBJ databases">
        <authorList>
            <person name="Liu J."/>
        </authorList>
    </citation>
    <scope>NUCLEOTIDE SEQUENCE</scope>
    <source>
        <strain evidence="3">BAD-6</strain>
    </source>
</reference>
<name>A0A8J7W7D8_9FIRM</name>
<dbReference type="Pfam" id="PF13411">
    <property type="entry name" value="MerR_1"/>
    <property type="match status" value="1"/>
</dbReference>
<reference evidence="3" key="1">
    <citation type="submission" date="2021-04" db="EMBL/GenBank/DDBJ databases">
        <title>Sinoanaerobacter chloroacetimidivorans sp. nov., an obligate anaerobic bacterium isolated from anaerobic sludge.</title>
        <authorList>
            <person name="Bao Y."/>
        </authorList>
    </citation>
    <scope>NUCLEOTIDE SEQUENCE</scope>
    <source>
        <strain evidence="3">BAD-6</strain>
    </source>
</reference>
<dbReference type="Proteomes" id="UP000675664">
    <property type="component" value="Unassembled WGS sequence"/>
</dbReference>
<dbReference type="SUPFAM" id="SSF46955">
    <property type="entry name" value="Putative DNA-binding domain"/>
    <property type="match status" value="1"/>
</dbReference>
<sequence length="386" mass="42953">MKNESTAGLMKIGELAKATGTNVSTIKFYVKEGLIQAACKTGPNMAYYHADCIARVQLIKSLQKERYYPLSVIKHMLDTSNPNHMELELLDAISKVDYKSSSKTFSPSEAIKMTRLSKDHITVLDEKKLLKPEFSGKKLRYTEADLQVMLLIRRRMDASIPFSESVASFEIYEQALKHAAKADVDLFINRALLASAPSTEDAVRMICVSDETLDLFVSLKRKEWNREFGSERIGDLDRYSSNLTAMLQSISKSLEELEYKEPAKQCRDAILYCPEGTGPVAAALKYYHLVITSTSGSLAKSIAICGQAHTYFTSLDFEKSEGIDSLLLYSLHLGWLFLAPSLLDCTEEAKKSADSFNSYASDCIGTKSESYTQQILSAITRIGGIS</sequence>
<evidence type="ECO:0000313" key="4">
    <source>
        <dbReference type="Proteomes" id="UP000675664"/>
    </source>
</evidence>
<dbReference type="InterPro" id="IPR009061">
    <property type="entry name" value="DNA-bd_dom_put_sf"/>
</dbReference>
<dbReference type="InterPro" id="IPR047057">
    <property type="entry name" value="MerR_fam"/>
</dbReference>
<dbReference type="Gene3D" id="1.10.1660.10">
    <property type="match status" value="2"/>
</dbReference>
<dbReference type="RefSeq" id="WP_227020596.1">
    <property type="nucleotide sequence ID" value="NZ_JAGSND010000030.1"/>
</dbReference>
<dbReference type="PROSITE" id="PS50937">
    <property type="entry name" value="HTH_MERR_2"/>
    <property type="match status" value="1"/>
</dbReference>
<accession>A0A8J7W7D8</accession>
<keyword evidence="1" id="KW-0238">DNA-binding</keyword>
<dbReference type="PRINTS" id="PR00040">
    <property type="entry name" value="HTHMERR"/>
</dbReference>
<feature type="domain" description="HTH merR-type" evidence="2">
    <location>
        <begin position="9"/>
        <end position="79"/>
    </location>
</feature>